<dbReference type="RefSeq" id="WP_084276373.1">
    <property type="nucleotide sequence ID" value="NZ_AP026671.1"/>
</dbReference>
<dbReference type="STRING" id="1069081.SAMN05660197_1839"/>
<dbReference type="PANTHER" id="PTHR12277:SF81">
    <property type="entry name" value="PROTEIN ABHD13"/>
    <property type="match status" value="1"/>
</dbReference>
<reference evidence="3" key="1">
    <citation type="submission" date="2017-04" db="EMBL/GenBank/DDBJ databases">
        <authorList>
            <person name="Varghese N."/>
            <person name="Submissions S."/>
        </authorList>
    </citation>
    <scope>NUCLEOTIDE SEQUENCE [LARGE SCALE GENOMIC DNA]</scope>
    <source>
        <strain evidence="3">DSM 16512</strain>
    </source>
</reference>
<keyword evidence="1" id="KW-0812">Transmembrane</keyword>
<protein>
    <recommendedName>
        <fullName evidence="4">Serine aminopeptidase S33 domain-containing protein</fullName>
    </recommendedName>
</protein>
<dbReference type="SUPFAM" id="SSF53474">
    <property type="entry name" value="alpha/beta-Hydrolases"/>
    <property type="match status" value="1"/>
</dbReference>
<dbReference type="PANTHER" id="PTHR12277">
    <property type="entry name" value="ALPHA/BETA HYDROLASE DOMAIN-CONTAINING PROTEIN"/>
    <property type="match status" value="1"/>
</dbReference>
<feature type="transmembrane region" description="Helical" evidence="1">
    <location>
        <begin position="6"/>
        <end position="22"/>
    </location>
</feature>
<dbReference type="Gene3D" id="3.40.50.1820">
    <property type="entry name" value="alpha/beta hydrolase"/>
    <property type="match status" value="1"/>
</dbReference>
<organism evidence="2 3">
    <name type="scientific">Nitratiruptor tergarcus DSM 16512</name>
    <dbReference type="NCBI Taxonomy" id="1069081"/>
    <lineage>
        <taxon>Bacteria</taxon>
        <taxon>Pseudomonadati</taxon>
        <taxon>Campylobacterota</taxon>
        <taxon>Epsilonproteobacteria</taxon>
        <taxon>Nautiliales</taxon>
        <taxon>Nitratiruptoraceae</taxon>
        <taxon>Nitratiruptor</taxon>
    </lineage>
</organism>
<name>A0A1W1WUL4_9BACT</name>
<accession>A0A1W1WUL4</accession>
<keyword evidence="1" id="KW-0472">Membrane</keyword>
<evidence type="ECO:0008006" key="4">
    <source>
        <dbReference type="Google" id="ProtNLM"/>
    </source>
</evidence>
<evidence type="ECO:0000313" key="3">
    <source>
        <dbReference type="Proteomes" id="UP000192602"/>
    </source>
</evidence>
<evidence type="ECO:0000256" key="1">
    <source>
        <dbReference type="SAM" id="Phobius"/>
    </source>
</evidence>
<keyword evidence="1" id="KW-1133">Transmembrane helix</keyword>
<gene>
    <name evidence="2" type="ORF">SAMN05660197_1839</name>
</gene>
<keyword evidence="3" id="KW-1185">Reference proteome</keyword>
<dbReference type="InterPro" id="IPR029058">
    <property type="entry name" value="AB_hydrolase_fold"/>
</dbReference>
<dbReference type="Proteomes" id="UP000192602">
    <property type="component" value="Unassembled WGS sequence"/>
</dbReference>
<dbReference type="EMBL" id="FWWZ01000001">
    <property type="protein sequence ID" value="SMC10008.1"/>
    <property type="molecule type" value="Genomic_DNA"/>
</dbReference>
<dbReference type="AlphaFoldDB" id="A0A1W1WUL4"/>
<proteinExistence type="predicted"/>
<sequence length="253" mass="28929">MKPILVSIAVFYILFCLYLYIFQDKIIFRTDLAPREIPLDKEIKVTFLDGLEVGRVEKNSPITIFYFGGNANNALEFLHHFKHLPYNLVTFNYPGYGNSQGKPSQKAIFLAAKKVYKHYKSSKNILIGRSLGTGVASYLSIQKDVIGTILITPFHSITHLAQLQYPWCPIHLFLRHPFPNYKYLSQARVPVYVILAQHDDTTPPVTFAKLKPYIKKLVKVVTIEGAQHGDILQFEQTKKAIEEFVTELARESP</sequence>
<dbReference type="OrthoDB" id="9777090at2"/>
<evidence type="ECO:0000313" key="2">
    <source>
        <dbReference type="EMBL" id="SMC10008.1"/>
    </source>
</evidence>